<comment type="similarity">
    <text evidence="6">Belongs to the short-chain dehydrogenases/reductases (SDR) family. FolM subfamily.</text>
</comment>
<reference evidence="12 13" key="1">
    <citation type="submission" date="2023-10" db="EMBL/GenBank/DDBJ databases">
        <title>Characteristics and mechanism of a salt-tolerant marine origin heterotrophic nitrifying- aerobic denitrifying bacteria Marinobacter xestospongiae HN1.</title>
        <authorList>
            <person name="Qi R."/>
        </authorList>
    </citation>
    <scope>NUCLEOTIDE SEQUENCE [LARGE SCALE GENOMIC DNA]</scope>
    <source>
        <strain evidence="12 13">HN1</strain>
    </source>
</reference>
<protein>
    <recommendedName>
        <fullName evidence="8">Dihydromonapterin reductase</fullName>
        <ecNumber evidence="1">1.5.1.3</ecNumber>
        <ecNumber evidence="7">1.5.1.50</ecNumber>
    </recommendedName>
    <alternativeName>
        <fullName evidence="9">Dihydrofolate reductase</fullName>
    </alternativeName>
</protein>
<dbReference type="PRINTS" id="PR00081">
    <property type="entry name" value="GDHRDH"/>
</dbReference>
<dbReference type="Gene3D" id="3.40.50.720">
    <property type="entry name" value="NAD(P)-binding Rossmann-like Domain"/>
    <property type="match status" value="1"/>
</dbReference>
<evidence type="ECO:0000313" key="12">
    <source>
        <dbReference type="EMBL" id="MDV2080784.1"/>
    </source>
</evidence>
<organism evidence="12 13">
    <name type="scientific">Marinobacter xestospongiae</name>
    <dbReference type="NCBI Taxonomy" id="994319"/>
    <lineage>
        <taxon>Bacteria</taxon>
        <taxon>Pseudomonadati</taxon>
        <taxon>Pseudomonadota</taxon>
        <taxon>Gammaproteobacteria</taxon>
        <taxon>Pseudomonadales</taxon>
        <taxon>Marinobacteraceae</taxon>
        <taxon>Marinobacter</taxon>
    </lineage>
</organism>
<dbReference type="GO" id="GO:0016491">
    <property type="term" value="F:oxidoreductase activity"/>
    <property type="evidence" value="ECO:0007669"/>
    <property type="project" value="UniProtKB-KW"/>
</dbReference>
<accession>A0ABU3W2P4</accession>
<evidence type="ECO:0000256" key="6">
    <source>
        <dbReference type="ARBA" id="ARBA00038212"/>
    </source>
</evidence>
<keyword evidence="3" id="KW-0521">NADP</keyword>
<evidence type="ECO:0000256" key="10">
    <source>
        <dbReference type="ARBA" id="ARBA00048873"/>
    </source>
</evidence>
<dbReference type="PANTHER" id="PTHR43639">
    <property type="entry name" value="OXIDOREDUCTASE, SHORT-CHAIN DEHYDROGENASE/REDUCTASE FAMILY (AFU_ORTHOLOGUE AFUA_5G02870)"/>
    <property type="match status" value="1"/>
</dbReference>
<dbReference type="Proteomes" id="UP001269819">
    <property type="component" value="Unassembled WGS sequence"/>
</dbReference>
<comment type="catalytic activity">
    <reaction evidence="10">
        <text>(6S)-5,6,7,8-tetrahydrofolate + NADP(+) = 7,8-dihydrofolate + NADPH + H(+)</text>
        <dbReference type="Rhea" id="RHEA:15009"/>
        <dbReference type="ChEBI" id="CHEBI:15378"/>
        <dbReference type="ChEBI" id="CHEBI:57451"/>
        <dbReference type="ChEBI" id="CHEBI:57453"/>
        <dbReference type="ChEBI" id="CHEBI:57783"/>
        <dbReference type="ChEBI" id="CHEBI:58349"/>
        <dbReference type="EC" id="1.5.1.3"/>
    </reaction>
</comment>
<dbReference type="EC" id="1.5.1.50" evidence="7"/>
<evidence type="ECO:0000256" key="1">
    <source>
        <dbReference type="ARBA" id="ARBA00012856"/>
    </source>
</evidence>
<keyword evidence="2" id="KW-0554">One-carbon metabolism</keyword>
<evidence type="ECO:0000256" key="4">
    <source>
        <dbReference type="ARBA" id="ARBA00023002"/>
    </source>
</evidence>
<evidence type="ECO:0000256" key="9">
    <source>
        <dbReference type="ARBA" id="ARBA00042299"/>
    </source>
</evidence>
<name>A0ABU3W2P4_9GAMM</name>
<dbReference type="InterPro" id="IPR036291">
    <property type="entry name" value="NAD(P)-bd_dom_sf"/>
</dbReference>
<proteinExistence type="inferred from homology"/>
<gene>
    <name evidence="12" type="primary">folM</name>
    <name evidence="12" type="ORF">RYS15_19025</name>
</gene>
<dbReference type="NCBIfam" id="NF005066">
    <property type="entry name" value="PRK06483.1"/>
    <property type="match status" value="1"/>
</dbReference>
<keyword evidence="13" id="KW-1185">Reference proteome</keyword>
<dbReference type="PANTHER" id="PTHR43639:SF6">
    <property type="entry name" value="DIHYDROMONAPTERIN REDUCTASE"/>
    <property type="match status" value="1"/>
</dbReference>
<dbReference type="SUPFAM" id="SSF51735">
    <property type="entry name" value="NAD(P)-binding Rossmann-fold domains"/>
    <property type="match status" value="1"/>
</dbReference>
<dbReference type="RefSeq" id="WP_316975141.1">
    <property type="nucleotide sequence ID" value="NZ_JAWIIJ010000019.1"/>
</dbReference>
<dbReference type="EC" id="1.5.1.3" evidence="1"/>
<comment type="catalytic activity">
    <reaction evidence="11">
        <text>7,8-dihydromonapterin + NADPH + H(+) = 5,6,7,8-tetrahydromonapterin + NADP(+)</text>
        <dbReference type="Rhea" id="RHEA:34847"/>
        <dbReference type="ChEBI" id="CHEBI:15378"/>
        <dbReference type="ChEBI" id="CHEBI:57783"/>
        <dbReference type="ChEBI" id="CHEBI:58349"/>
        <dbReference type="ChEBI" id="CHEBI:71175"/>
        <dbReference type="ChEBI" id="CHEBI:71177"/>
        <dbReference type="EC" id="1.5.1.50"/>
    </reaction>
</comment>
<evidence type="ECO:0000256" key="7">
    <source>
        <dbReference type="ARBA" id="ARBA00039145"/>
    </source>
</evidence>
<keyword evidence="4 12" id="KW-0560">Oxidoreductase</keyword>
<dbReference type="InterPro" id="IPR002347">
    <property type="entry name" value="SDR_fam"/>
</dbReference>
<sequence>MSAPILITGAGQRIGLAFAHHCLAQGQPVVVSYRSYRPAVDALQKAGAECLAADFSSDAGIDDFIDQVKARSDGLRAIIHNASDWMPESPERSATETMQAMMQVHAMAPYRINLALQNLLTSGDGPRDIIHMTDYVVEKGSAKHIAYAASKAALANLTLSFARLLAPRVKVNSVAPSLICFNAGDDAAYRQKALGKSLLQMEPGEAVAVQTLQFILDNPYLTGRTLALDGGRHLA</sequence>
<dbReference type="InterPro" id="IPR020904">
    <property type="entry name" value="Sc_DH/Rdtase_CS"/>
</dbReference>
<dbReference type="EMBL" id="JAWIIJ010000019">
    <property type="protein sequence ID" value="MDV2080784.1"/>
    <property type="molecule type" value="Genomic_DNA"/>
</dbReference>
<evidence type="ECO:0000256" key="5">
    <source>
        <dbReference type="ARBA" id="ARBA00037508"/>
    </source>
</evidence>
<evidence type="ECO:0000256" key="11">
    <source>
        <dbReference type="ARBA" id="ARBA00049376"/>
    </source>
</evidence>
<dbReference type="Pfam" id="PF13561">
    <property type="entry name" value="adh_short_C2"/>
    <property type="match status" value="1"/>
</dbReference>
<evidence type="ECO:0000313" key="13">
    <source>
        <dbReference type="Proteomes" id="UP001269819"/>
    </source>
</evidence>
<evidence type="ECO:0000256" key="8">
    <source>
        <dbReference type="ARBA" id="ARBA00039631"/>
    </source>
</evidence>
<evidence type="ECO:0000256" key="3">
    <source>
        <dbReference type="ARBA" id="ARBA00022857"/>
    </source>
</evidence>
<comment type="function">
    <text evidence="5">Catalyzes the reduction of dihydromonapterin to tetrahydromonapterin. Also has lower activity with dihydrofolate.</text>
</comment>
<dbReference type="PROSITE" id="PS00061">
    <property type="entry name" value="ADH_SHORT"/>
    <property type="match status" value="1"/>
</dbReference>
<evidence type="ECO:0000256" key="2">
    <source>
        <dbReference type="ARBA" id="ARBA00022563"/>
    </source>
</evidence>
<comment type="caution">
    <text evidence="12">The sequence shown here is derived from an EMBL/GenBank/DDBJ whole genome shotgun (WGS) entry which is preliminary data.</text>
</comment>